<accession>A0A9K3GRN3</accession>
<reference evidence="1 2" key="1">
    <citation type="journal article" date="2018" name="PLoS ONE">
        <title>The draft genome of Kipferlia bialata reveals reductive genome evolution in fornicate parasites.</title>
        <authorList>
            <person name="Tanifuji G."/>
            <person name="Takabayashi S."/>
            <person name="Kume K."/>
            <person name="Takagi M."/>
            <person name="Nakayama T."/>
            <person name="Kamikawa R."/>
            <person name="Inagaki Y."/>
            <person name="Hashimoto T."/>
        </authorList>
    </citation>
    <scope>NUCLEOTIDE SEQUENCE [LARGE SCALE GENOMIC DNA]</scope>
    <source>
        <strain evidence="1">NY0173</strain>
    </source>
</reference>
<evidence type="ECO:0000313" key="2">
    <source>
        <dbReference type="Proteomes" id="UP000265618"/>
    </source>
</evidence>
<dbReference type="EMBL" id="BDIP01011079">
    <property type="protein sequence ID" value="GIQ92982.1"/>
    <property type="molecule type" value="Genomic_DNA"/>
</dbReference>
<comment type="caution">
    <text evidence="1">The sequence shown here is derived from an EMBL/GenBank/DDBJ whole genome shotgun (WGS) entry which is preliminary data.</text>
</comment>
<organism evidence="1 2">
    <name type="scientific">Kipferlia bialata</name>
    <dbReference type="NCBI Taxonomy" id="797122"/>
    <lineage>
        <taxon>Eukaryota</taxon>
        <taxon>Metamonada</taxon>
        <taxon>Carpediemonas-like organisms</taxon>
        <taxon>Kipferlia</taxon>
    </lineage>
</organism>
<dbReference type="AlphaFoldDB" id="A0A9K3GRN3"/>
<protein>
    <submittedName>
        <fullName evidence="1">Uncharacterized protein</fullName>
    </submittedName>
</protein>
<evidence type="ECO:0000313" key="1">
    <source>
        <dbReference type="EMBL" id="GIQ92982.1"/>
    </source>
</evidence>
<gene>
    <name evidence="1" type="ORF">KIPB_017093</name>
</gene>
<dbReference type="Gene3D" id="3.40.50.300">
    <property type="entry name" value="P-loop containing nucleotide triphosphate hydrolases"/>
    <property type="match status" value="1"/>
</dbReference>
<proteinExistence type="predicted"/>
<dbReference type="InterPro" id="IPR027417">
    <property type="entry name" value="P-loop_NTPase"/>
</dbReference>
<name>A0A9K3GRN3_9EUKA</name>
<sequence length="64" mass="7398">MSPFSHPRGADLCTRVPTELRMKRNTSLDKTSCHISYRPPKEHPEVIRERVNVNSVGNRIRKAQ</sequence>
<feature type="non-terminal residue" evidence="1">
    <location>
        <position position="1"/>
    </location>
</feature>
<keyword evidence="2" id="KW-1185">Reference proteome</keyword>
<dbReference type="Proteomes" id="UP000265618">
    <property type="component" value="Unassembled WGS sequence"/>
</dbReference>